<feature type="transmembrane region" description="Helical" evidence="7">
    <location>
        <begin position="64"/>
        <end position="84"/>
    </location>
</feature>
<proteinExistence type="inferred from homology"/>
<evidence type="ECO:0000256" key="1">
    <source>
        <dbReference type="ARBA" id="ARBA00004141"/>
    </source>
</evidence>
<evidence type="ECO:0008006" key="10">
    <source>
        <dbReference type="Google" id="ProtNLM"/>
    </source>
</evidence>
<keyword evidence="9" id="KW-1185">Reference proteome</keyword>
<gene>
    <name evidence="8" type="ORF">CLODIP_2_CD11647</name>
</gene>
<keyword evidence="2 7" id="KW-0812">Transmembrane</keyword>
<dbReference type="PANTHER" id="PTHR31872:SF4">
    <property type="entry name" value="TRANSMEMBRANE PROTEIN 179"/>
    <property type="match status" value="1"/>
</dbReference>
<dbReference type="PANTHER" id="PTHR31872">
    <property type="entry name" value="TRANSMEMBRANE PROTEIN 179"/>
    <property type="match status" value="1"/>
</dbReference>
<evidence type="ECO:0000256" key="6">
    <source>
        <dbReference type="SAM" id="MobiDB-lite"/>
    </source>
</evidence>
<dbReference type="InterPro" id="IPR029673">
    <property type="entry name" value="TMEM179"/>
</dbReference>
<protein>
    <recommendedName>
        <fullName evidence="10">Transmembrane protein</fullName>
    </recommendedName>
</protein>
<evidence type="ECO:0000256" key="2">
    <source>
        <dbReference type="ARBA" id="ARBA00022692"/>
    </source>
</evidence>
<organism evidence="8 9">
    <name type="scientific">Cloeon dipterum</name>
    <dbReference type="NCBI Taxonomy" id="197152"/>
    <lineage>
        <taxon>Eukaryota</taxon>
        <taxon>Metazoa</taxon>
        <taxon>Ecdysozoa</taxon>
        <taxon>Arthropoda</taxon>
        <taxon>Hexapoda</taxon>
        <taxon>Insecta</taxon>
        <taxon>Pterygota</taxon>
        <taxon>Palaeoptera</taxon>
        <taxon>Ephemeroptera</taxon>
        <taxon>Pisciforma</taxon>
        <taxon>Baetidae</taxon>
        <taxon>Cloeon</taxon>
    </lineage>
</organism>
<dbReference type="OrthoDB" id="8173371at2759"/>
<dbReference type="AlphaFoldDB" id="A0A8S1CTC6"/>
<dbReference type="Pfam" id="PF26158">
    <property type="entry name" value="Claudin_TMEM179-179B"/>
    <property type="match status" value="1"/>
</dbReference>
<comment type="subcellular location">
    <subcellularLocation>
        <location evidence="1">Membrane</location>
        <topology evidence="1">Multi-pass membrane protein</topology>
    </subcellularLocation>
</comment>
<dbReference type="Proteomes" id="UP000494165">
    <property type="component" value="Unassembled WGS sequence"/>
</dbReference>
<evidence type="ECO:0000313" key="9">
    <source>
        <dbReference type="Proteomes" id="UP000494165"/>
    </source>
</evidence>
<sequence>MPSSRPQYNEITPKPSSTGLQGQCPLYAEIKFRPFDNKSSDAKFEIDFTTSKWGRDALCSFCQFVPLLTAVYALIWGGSFAFCGRGGKSSDGVEPWKLVFAAFAFNMVFMPIAMTAAALTSSGLKETCNLLSTYLEELGQPKLAREVCTGKVDPGFKVPQTSSLDTLETFAWISAGGWGLAALLLFIRYLCLADFDLMPAADVKHTAVPRPSTSSEEKTITVDC</sequence>
<evidence type="ECO:0000256" key="7">
    <source>
        <dbReference type="SAM" id="Phobius"/>
    </source>
</evidence>
<evidence type="ECO:0000256" key="5">
    <source>
        <dbReference type="ARBA" id="ARBA00093776"/>
    </source>
</evidence>
<comment type="similarity">
    <text evidence="5">Belongs to the TMEM179 family.</text>
</comment>
<reference evidence="8 9" key="1">
    <citation type="submission" date="2020-04" db="EMBL/GenBank/DDBJ databases">
        <authorList>
            <person name="Alioto T."/>
            <person name="Alioto T."/>
            <person name="Gomez Garrido J."/>
        </authorList>
    </citation>
    <scope>NUCLEOTIDE SEQUENCE [LARGE SCALE GENOMIC DNA]</scope>
</reference>
<dbReference type="InterPro" id="IPR059010">
    <property type="entry name" value="TMEM179-179B"/>
</dbReference>
<evidence type="ECO:0000313" key="8">
    <source>
        <dbReference type="EMBL" id="CAB3373866.1"/>
    </source>
</evidence>
<feature type="region of interest" description="Disordered" evidence="6">
    <location>
        <begin position="1"/>
        <end position="20"/>
    </location>
</feature>
<dbReference type="EMBL" id="CADEPI010000090">
    <property type="protein sequence ID" value="CAB3373866.1"/>
    <property type="molecule type" value="Genomic_DNA"/>
</dbReference>
<accession>A0A8S1CTC6</accession>
<feature type="transmembrane region" description="Helical" evidence="7">
    <location>
        <begin position="96"/>
        <end position="119"/>
    </location>
</feature>
<evidence type="ECO:0000256" key="3">
    <source>
        <dbReference type="ARBA" id="ARBA00022989"/>
    </source>
</evidence>
<keyword evidence="3 7" id="KW-1133">Transmembrane helix</keyword>
<evidence type="ECO:0000256" key="4">
    <source>
        <dbReference type="ARBA" id="ARBA00023136"/>
    </source>
</evidence>
<feature type="transmembrane region" description="Helical" evidence="7">
    <location>
        <begin position="170"/>
        <end position="191"/>
    </location>
</feature>
<name>A0A8S1CTC6_9INSE</name>
<keyword evidence="4 7" id="KW-0472">Membrane</keyword>
<comment type="caution">
    <text evidence="8">The sequence shown here is derived from an EMBL/GenBank/DDBJ whole genome shotgun (WGS) entry which is preliminary data.</text>
</comment>